<dbReference type="AlphaFoldDB" id="A0A8H4JA76"/>
<evidence type="ECO:0000313" key="3">
    <source>
        <dbReference type="EMBL" id="KAF4314587.1"/>
    </source>
</evidence>
<feature type="region of interest" description="Disordered" evidence="1">
    <location>
        <begin position="583"/>
        <end position="655"/>
    </location>
</feature>
<proteinExistence type="predicted"/>
<sequence>MKIPQAIQLYLITALGCAPSHSFAALYDTPIKTEYGNVQGFKYFNSSTTQKYFNLPDSDIAAFLGVPYAADTGYQNRWKPAQPREPWNGTLMATEFGPSCPISHQASSGYTISEDCLRVNIWTPATSPNASLPVLVWNYGSWETSTEPLYDGGGLATKDVVVVTYNYRDAAFGFLTHPDLNAESGRNSSGNYGILDFFTALQWVQDNIANFGGDPNRVTIAGQSFGSAQVYHAVNSPLAKGLFHGMIAESGIRDPYDPLLAGLADSYRSLEFNLKVGINYTSFHNVSSIAELRTLSMDELLVGSEDRDPSVSNLTALWTNNPPLYKTTLDGYVVPEKYIDSLINGPANDVPMITGNNKDESGAATSTNYTVAEYDEYNTQWYGNLSSEFFKLYPATNATQADAMWNEAAKDISLVSSYRFANGWVQSASSPFYTYYWDYAPPGQSQGAYHMAEINYALRNLYKTDKSWTAYDFYLADVISSYWANFIKTGNPNKGGSYKNGTLVTWSPNKEGNATVMHLGTGFGEVPVASTEKTDYPSAHPETAHLPAPSTPPSATDHTQPPPRTHTLHSFWEDEARAADHEALPATQPPPRASNVAVHGRPTQARAHPPPPRLRSHREQDAEAEAQAAHRQRAVGPRASDHQQPARGGPSSYDEAARAVPLSGLGGGARPIEPAGPADLCGEACNICFERAEEEEEVIREARERLPMFGLGWLRRAYGGDLGEDEYEEISGDEEERFEEEEEDFMPLANFERRDFSFS</sequence>
<dbReference type="InterPro" id="IPR050309">
    <property type="entry name" value="Type-B_Carboxylest/Lipase"/>
</dbReference>
<evidence type="ECO:0000256" key="1">
    <source>
        <dbReference type="SAM" id="MobiDB-lite"/>
    </source>
</evidence>
<keyword evidence="4" id="KW-1185">Reference proteome</keyword>
<evidence type="ECO:0000259" key="2">
    <source>
        <dbReference type="Pfam" id="PF00135"/>
    </source>
</evidence>
<organism evidence="3 4">
    <name type="scientific">Botryosphaeria dothidea</name>
    <dbReference type="NCBI Taxonomy" id="55169"/>
    <lineage>
        <taxon>Eukaryota</taxon>
        <taxon>Fungi</taxon>
        <taxon>Dikarya</taxon>
        <taxon>Ascomycota</taxon>
        <taxon>Pezizomycotina</taxon>
        <taxon>Dothideomycetes</taxon>
        <taxon>Dothideomycetes incertae sedis</taxon>
        <taxon>Botryosphaeriales</taxon>
        <taxon>Botryosphaeriaceae</taxon>
        <taxon>Botryosphaeria</taxon>
    </lineage>
</organism>
<feature type="domain" description="Carboxylesterase type B" evidence="2">
    <location>
        <begin position="31"/>
        <end position="522"/>
    </location>
</feature>
<gene>
    <name evidence="3" type="ORF">GTA08_BOTSDO00163</name>
</gene>
<name>A0A8H4JA76_9PEZI</name>
<comment type="caution">
    <text evidence="3">The sequence shown here is derived from an EMBL/GenBank/DDBJ whole genome shotgun (WGS) entry which is preliminary data.</text>
</comment>
<dbReference type="PANTHER" id="PTHR11559">
    <property type="entry name" value="CARBOXYLESTERASE"/>
    <property type="match status" value="1"/>
</dbReference>
<dbReference type="SUPFAM" id="SSF53474">
    <property type="entry name" value="alpha/beta-Hydrolases"/>
    <property type="match status" value="1"/>
</dbReference>
<dbReference type="PROSITE" id="PS51257">
    <property type="entry name" value="PROKAR_LIPOPROTEIN"/>
    <property type="match status" value="1"/>
</dbReference>
<reference evidence="3" key="1">
    <citation type="submission" date="2020-04" db="EMBL/GenBank/DDBJ databases">
        <title>Genome Assembly and Annotation of Botryosphaeria dothidea sdau 11-99, a Latent Pathogen of Apple Fruit Ring Rot in China.</title>
        <authorList>
            <person name="Yu C."/>
            <person name="Diao Y."/>
            <person name="Lu Q."/>
            <person name="Zhao J."/>
            <person name="Cui S."/>
            <person name="Peng C."/>
            <person name="He B."/>
            <person name="Liu H."/>
        </authorList>
    </citation>
    <scope>NUCLEOTIDE SEQUENCE [LARGE SCALE GENOMIC DNA]</scope>
    <source>
        <strain evidence="3">Sdau11-99</strain>
    </source>
</reference>
<dbReference type="Proteomes" id="UP000572817">
    <property type="component" value="Unassembled WGS sequence"/>
</dbReference>
<dbReference type="Pfam" id="PF00135">
    <property type="entry name" value="COesterase"/>
    <property type="match status" value="1"/>
</dbReference>
<dbReference type="InterPro" id="IPR002018">
    <property type="entry name" value="CarbesteraseB"/>
</dbReference>
<dbReference type="InterPro" id="IPR029058">
    <property type="entry name" value="AB_hydrolase_fold"/>
</dbReference>
<evidence type="ECO:0000313" key="4">
    <source>
        <dbReference type="Proteomes" id="UP000572817"/>
    </source>
</evidence>
<dbReference type="OrthoDB" id="408631at2759"/>
<feature type="region of interest" description="Disordered" evidence="1">
    <location>
        <begin position="528"/>
        <end position="567"/>
    </location>
</feature>
<dbReference type="EMBL" id="WWBZ02000001">
    <property type="protein sequence ID" value="KAF4314587.1"/>
    <property type="molecule type" value="Genomic_DNA"/>
</dbReference>
<protein>
    <submittedName>
        <fullName evidence="3">Carboxylesterase</fullName>
    </submittedName>
</protein>
<accession>A0A8H4JA76</accession>
<dbReference type="Gene3D" id="3.40.50.1820">
    <property type="entry name" value="alpha/beta hydrolase"/>
    <property type="match status" value="1"/>
</dbReference>